<keyword evidence="3" id="KW-1185">Reference proteome</keyword>
<organism evidence="2 3">
    <name type="scientific">Nothophoma quercina</name>
    <dbReference type="NCBI Taxonomy" id="749835"/>
    <lineage>
        <taxon>Eukaryota</taxon>
        <taxon>Fungi</taxon>
        <taxon>Dikarya</taxon>
        <taxon>Ascomycota</taxon>
        <taxon>Pezizomycotina</taxon>
        <taxon>Dothideomycetes</taxon>
        <taxon>Pleosporomycetidae</taxon>
        <taxon>Pleosporales</taxon>
        <taxon>Pleosporineae</taxon>
        <taxon>Didymellaceae</taxon>
        <taxon>Nothophoma</taxon>
    </lineage>
</organism>
<evidence type="ECO:0000313" key="2">
    <source>
        <dbReference type="EMBL" id="KAL1602154.1"/>
    </source>
</evidence>
<protein>
    <submittedName>
        <fullName evidence="2">Uncharacterized protein</fullName>
    </submittedName>
</protein>
<sequence length="239" mass="27469">MPPRDRRDPFLAEFQKAQSYWQQLSAYEEMLQAELQIVDLQMEQLMSVEDALDEEERQREEDQRLFESYMTRFEWLFREAAVRLQLILEFLLLLYWSQRTDPASSWGPELDDSWQNLGLDAGYPSLPALNDPAISAAIHDFTKFQGVDADTFAQTGDQKHDEEVHNRYPYFKQPQLALISDQGNQGAAIYSADQIDDDIGVLSDSAFKVDEATWTTVSQLTNGRYRKSGVFTAAHGIDL</sequence>
<name>A0ABR3RCG7_9PLEO</name>
<evidence type="ECO:0000313" key="3">
    <source>
        <dbReference type="Proteomes" id="UP001521222"/>
    </source>
</evidence>
<gene>
    <name evidence="2" type="ORF">SLS59_004839</name>
</gene>
<dbReference type="EMBL" id="JAKIXB020000014">
    <property type="protein sequence ID" value="KAL1602154.1"/>
    <property type="molecule type" value="Genomic_DNA"/>
</dbReference>
<accession>A0ABR3RCG7</accession>
<proteinExistence type="predicted"/>
<evidence type="ECO:0000256" key="1">
    <source>
        <dbReference type="SAM" id="Coils"/>
    </source>
</evidence>
<dbReference type="Proteomes" id="UP001521222">
    <property type="component" value="Unassembled WGS sequence"/>
</dbReference>
<reference evidence="2 3" key="1">
    <citation type="submission" date="2024-02" db="EMBL/GenBank/DDBJ databases">
        <title>De novo assembly and annotation of 12 fungi associated with fruit tree decline syndrome in Ontario, Canada.</title>
        <authorList>
            <person name="Sulman M."/>
            <person name="Ellouze W."/>
            <person name="Ilyukhin E."/>
        </authorList>
    </citation>
    <scope>NUCLEOTIDE SEQUENCE [LARGE SCALE GENOMIC DNA]</scope>
    <source>
        <strain evidence="2 3">M97-236</strain>
    </source>
</reference>
<comment type="caution">
    <text evidence="2">The sequence shown here is derived from an EMBL/GenBank/DDBJ whole genome shotgun (WGS) entry which is preliminary data.</text>
</comment>
<feature type="coiled-coil region" evidence="1">
    <location>
        <begin position="38"/>
        <end position="72"/>
    </location>
</feature>
<keyword evidence="1" id="KW-0175">Coiled coil</keyword>